<evidence type="ECO:0000256" key="2">
    <source>
        <dbReference type="ARBA" id="ARBA00010790"/>
    </source>
</evidence>
<dbReference type="InterPro" id="IPR000172">
    <property type="entry name" value="GMC_OxRdtase_N"/>
</dbReference>
<dbReference type="SUPFAM" id="SSF54373">
    <property type="entry name" value="FAD-linked reductases, C-terminal domain"/>
    <property type="match status" value="1"/>
</dbReference>
<gene>
    <name evidence="7" type="ORF">K504DRAFT_516891</name>
</gene>
<accession>A0A6G1KKQ3</accession>
<keyword evidence="4" id="KW-0274">FAD</keyword>
<sequence>MLHIPASKALAQAQIYSQTLLRQFYAPGRLTGNSFGNTSVNETYDYFIVGAGLARSLTVSRIAEVLPNMTVAVVEVGSFYEIYNGNYNLYHSTKYVGPDPDDWQPLLDTCATRDTKGLYEAIANITGDDALSFTPLDATYRVANATANFTLSTLDILGGLVHLSLLKYAQPISSYAAEAYAAAGFNAPDGFLNGKLLGYGHWPFTLRVEDSTRSITEVAFLSLTSARTSLTIYQSCLARNLLFDENKRATGINITAAGLKPFNLSARREVIVSSGVRYNIAVVSDLSGVGQNLRDTPNLGDIVYESSVSSSDVFENDAVERYLTNGSGPLSSPAGDFGGWEKFPASYIANLSQSTRNFLHSHSMDTGSIGMLTTSTASTDNVTIQSADNAVAPLLYIGGLDPVEDQEIGVAAVERARSIVRGIRAFGAEMSPGANITTDAQILNWIKLKGLTAIHHGADGTKVIDTNSLPFSAPGHAQGVTYAHAEKLVQDVINAAQNS</sequence>
<name>A0A6G1KKQ3_9PLEO</name>
<reference evidence="7" key="1">
    <citation type="journal article" date="2020" name="Stud. Mycol.">
        <title>101 Dothideomycetes genomes: a test case for predicting lifestyles and emergence of pathogens.</title>
        <authorList>
            <person name="Haridas S."/>
            <person name="Albert R."/>
            <person name="Binder M."/>
            <person name="Bloem J."/>
            <person name="Labutti K."/>
            <person name="Salamov A."/>
            <person name="Andreopoulos B."/>
            <person name="Baker S."/>
            <person name="Barry K."/>
            <person name="Bills G."/>
            <person name="Bluhm B."/>
            <person name="Cannon C."/>
            <person name="Castanera R."/>
            <person name="Culley D."/>
            <person name="Daum C."/>
            <person name="Ezra D."/>
            <person name="Gonzalez J."/>
            <person name="Henrissat B."/>
            <person name="Kuo A."/>
            <person name="Liang C."/>
            <person name="Lipzen A."/>
            <person name="Lutzoni F."/>
            <person name="Magnuson J."/>
            <person name="Mondo S."/>
            <person name="Nolan M."/>
            <person name="Ohm R."/>
            <person name="Pangilinan J."/>
            <person name="Park H.-J."/>
            <person name="Ramirez L."/>
            <person name="Alfaro M."/>
            <person name="Sun H."/>
            <person name="Tritt A."/>
            <person name="Yoshinaga Y."/>
            <person name="Zwiers L.-H."/>
            <person name="Turgeon B."/>
            <person name="Goodwin S."/>
            <person name="Spatafora J."/>
            <person name="Crous P."/>
            <person name="Grigoriev I."/>
        </authorList>
    </citation>
    <scope>NUCLEOTIDE SEQUENCE</scope>
    <source>
        <strain evidence="7">CBS 279.74</strain>
    </source>
</reference>
<evidence type="ECO:0000313" key="7">
    <source>
        <dbReference type="EMBL" id="KAF2713062.1"/>
    </source>
</evidence>
<comment type="cofactor">
    <cofactor evidence="1">
        <name>FAD</name>
        <dbReference type="ChEBI" id="CHEBI:57692"/>
    </cofactor>
</comment>
<dbReference type="InterPro" id="IPR027424">
    <property type="entry name" value="Glucose_Oxidase_domain_2"/>
</dbReference>
<dbReference type="AlphaFoldDB" id="A0A6G1KKQ3"/>
<evidence type="ECO:0000259" key="6">
    <source>
        <dbReference type="Pfam" id="PF00732"/>
    </source>
</evidence>
<dbReference type="SUPFAM" id="SSF51905">
    <property type="entry name" value="FAD/NAD(P)-binding domain"/>
    <property type="match status" value="1"/>
</dbReference>
<keyword evidence="5" id="KW-0560">Oxidoreductase</keyword>
<dbReference type="Gene3D" id="4.10.450.10">
    <property type="entry name" value="Glucose Oxidase, domain 2"/>
    <property type="match status" value="1"/>
</dbReference>
<dbReference type="GO" id="GO:0044550">
    <property type="term" value="P:secondary metabolite biosynthetic process"/>
    <property type="evidence" value="ECO:0007669"/>
    <property type="project" value="TreeGrafter"/>
</dbReference>
<dbReference type="OrthoDB" id="269227at2759"/>
<keyword evidence="8" id="KW-1185">Reference proteome</keyword>
<evidence type="ECO:0000256" key="4">
    <source>
        <dbReference type="ARBA" id="ARBA00022827"/>
    </source>
</evidence>
<dbReference type="GO" id="GO:0050660">
    <property type="term" value="F:flavin adenine dinucleotide binding"/>
    <property type="evidence" value="ECO:0007669"/>
    <property type="project" value="InterPro"/>
</dbReference>
<dbReference type="Proteomes" id="UP000799428">
    <property type="component" value="Unassembled WGS sequence"/>
</dbReference>
<dbReference type="GO" id="GO:0016614">
    <property type="term" value="F:oxidoreductase activity, acting on CH-OH group of donors"/>
    <property type="evidence" value="ECO:0007669"/>
    <property type="project" value="InterPro"/>
</dbReference>
<keyword evidence="3" id="KW-0285">Flavoprotein</keyword>
<dbReference type="EMBL" id="MU005765">
    <property type="protein sequence ID" value="KAF2713062.1"/>
    <property type="molecule type" value="Genomic_DNA"/>
</dbReference>
<dbReference type="Pfam" id="PF00732">
    <property type="entry name" value="GMC_oxred_N"/>
    <property type="match status" value="1"/>
</dbReference>
<proteinExistence type="inferred from homology"/>
<protein>
    <submittedName>
        <fullName evidence="7">GMC oxidoreductase</fullName>
    </submittedName>
</protein>
<evidence type="ECO:0000256" key="5">
    <source>
        <dbReference type="ARBA" id="ARBA00023002"/>
    </source>
</evidence>
<dbReference type="Gene3D" id="3.30.560.10">
    <property type="entry name" value="Glucose Oxidase, domain 3"/>
    <property type="match status" value="2"/>
</dbReference>
<dbReference type="InterPro" id="IPR036188">
    <property type="entry name" value="FAD/NAD-bd_sf"/>
</dbReference>
<dbReference type="InterPro" id="IPR012132">
    <property type="entry name" value="GMC_OxRdtase"/>
</dbReference>
<evidence type="ECO:0000256" key="3">
    <source>
        <dbReference type="ARBA" id="ARBA00022630"/>
    </source>
</evidence>
<organism evidence="7 8">
    <name type="scientific">Pleomassaria siparia CBS 279.74</name>
    <dbReference type="NCBI Taxonomy" id="1314801"/>
    <lineage>
        <taxon>Eukaryota</taxon>
        <taxon>Fungi</taxon>
        <taxon>Dikarya</taxon>
        <taxon>Ascomycota</taxon>
        <taxon>Pezizomycotina</taxon>
        <taxon>Dothideomycetes</taxon>
        <taxon>Pleosporomycetidae</taxon>
        <taxon>Pleosporales</taxon>
        <taxon>Pleomassariaceae</taxon>
        <taxon>Pleomassaria</taxon>
    </lineage>
</organism>
<feature type="domain" description="Glucose-methanol-choline oxidoreductase N-terminal" evidence="6">
    <location>
        <begin position="166"/>
        <end position="294"/>
    </location>
</feature>
<dbReference type="PANTHER" id="PTHR11552">
    <property type="entry name" value="GLUCOSE-METHANOL-CHOLINE GMC OXIDOREDUCTASE"/>
    <property type="match status" value="1"/>
</dbReference>
<dbReference type="PANTHER" id="PTHR11552:SF138">
    <property type="entry name" value="DEHYDROGENASE PKFF-RELATED"/>
    <property type="match status" value="1"/>
</dbReference>
<evidence type="ECO:0000256" key="1">
    <source>
        <dbReference type="ARBA" id="ARBA00001974"/>
    </source>
</evidence>
<dbReference type="Gene3D" id="3.50.50.60">
    <property type="entry name" value="FAD/NAD(P)-binding domain"/>
    <property type="match status" value="2"/>
</dbReference>
<comment type="similarity">
    <text evidence="2">Belongs to the GMC oxidoreductase family.</text>
</comment>
<evidence type="ECO:0000313" key="8">
    <source>
        <dbReference type="Proteomes" id="UP000799428"/>
    </source>
</evidence>